<evidence type="ECO:0000313" key="3">
    <source>
        <dbReference type="EMBL" id="CAB4140745.1"/>
    </source>
</evidence>
<reference evidence="3" key="1">
    <citation type="submission" date="2020-04" db="EMBL/GenBank/DDBJ databases">
        <authorList>
            <person name="Chiriac C."/>
            <person name="Salcher M."/>
            <person name="Ghai R."/>
            <person name="Kavagutti S V."/>
        </authorList>
    </citation>
    <scope>NUCLEOTIDE SEQUENCE</scope>
</reference>
<protein>
    <recommendedName>
        <fullName evidence="2">DUF4815 domain-containing protein</fullName>
    </recommendedName>
</protein>
<feature type="domain" description="DUF4815" evidence="2">
    <location>
        <begin position="142"/>
        <end position="372"/>
    </location>
</feature>
<evidence type="ECO:0000256" key="1">
    <source>
        <dbReference type="SAM" id="MobiDB-lite"/>
    </source>
</evidence>
<dbReference type="Pfam" id="PF16075">
    <property type="entry name" value="DUF4815"/>
    <property type="match status" value="3"/>
</dbReference>
<name>A0A6J5M1D1_9CAUD</name>
<accession>A0A6J5M1D1</accession>
<feature type="domain" description="DUF4815" evidence="2">
    <location>
        <begin position="11"/>
        <end position="81"/>
    </location>
</feature>
<evidence type="ECO:0000259" key="2">
    <source>
        <dbReference type="Pfam" id="PF16075"/>
    </source>
</evidence>
<feature type="region of interest" description="Disordered" evidence="1">
    <location>
        <begin position="1412"/>
        <end position="1431"/>
    </location>
</feature>
<proteinExistence type="predicted"/>
<sequence>MALDTDLSRKPYFDDYNVTKNFYRVLYRPAAAVQARELNQMQTILQDQIDKFGRHIFKDGSVVEGCAFTFDNAYNYVKIKDNFANNSAISNINDFVGRIAINPNGLQARVVNALPGFESENPNLNTLYIKYLNATTYANGSQQSEFSNNEIIQIQTDSAVNIGNVVVATVTNSAGKGYAFTTSEGVIFKKGFFIRVEPQTLVVSRYNNLPDAVSVGFEADEQIVTPEIDTSLLDNAAGSPNFDAPGAHRLKLIPTLVTRETASISNTSTFFSLCDFKNGLPVSIKNDPQYAALAKDNARRTFETNGDYVVNPFLLSTEKKFSYTSSAANTSYLSIVSSPGIAYVKGYRVEFINNNTADLRKATDFDTVENQLVTANFGYYFNTTELVGDFNNDQIAEVEIHNLAKTAITSRTFLSTSYSSATKIGSAFVRGVEYYEGTPGVDAKYSVYIFDITLLPGQKIADARSLIVYTGGGLRAVADVILEKDFLGNDIAKVQESAGETAIFPFGQRAIRPEGFSDTAQFVYRNRANASFISSTGSLSLTLASAAGTGTETFNYGTGLLTQANKNSFLIVPTTTGYSPSQNGTITVSSTSTNVTGSSTLFATEYLVGDYLFANNATRRITFIGNSTYMTVDSAFAFSSSGLTHQKTWPAGLPINFNPSARVINITSATTANVSLGETSNANFGASVYFDVLRSATVPIQKTVRKSTYVKIQANTNSGGTTGPWCLGIPDVFKLNAVYVDNSGGSYLTTNPDRVSSFRLDTGQRDGFYGLAFLTTTSPIAPNATLLVSVDNFIAVPSQGVGFFTAGSYQIDDANTANTSAVQTWQIPQYTSTAGTTFDLRDSVDFRPYAVNTAVANASIAGATVNPPATLTLFSYGANGSYLPTPGTNYESTIQYYLPRKDRISLTTGGEILVTEGTPALIPSPPPEVPGTMTIGVATVAPYPSLTPTEAKLYNRYDYAVQTSILQTKRYTMADINKINTRIDRLEYYTSLSLLEQATSSLLVRSSDTGQNRFKNGILVDPFKNHSIGNTNDPTYSVAIDEVKAEARPYFRQQTVGMRFDPAASTAVQKGYVIMLPHTSAVNQQQPFASKVRNCIEGNIFNYRGTVVLDPPGILDADITQAPAINSTLDLASNWVNLANTLNSMFGTQYGNWTNYGAAQVLGQQSSDRIVSTSGGGFAAGQLQNWQTQVVTNLAQQQQRINREFGASAPSETNLNLGNYVTNVAVQQFVPARQIFFSAKGMKPNTRLYVYLESIALNQDVLPLTPYTGSLFPSGGNNFTNTGNLVYISRDQGNFQYGGISDWGNALYSDSSGNVYGVLAIPAGLFKQGDLTFRITDVANLAVGEDAATTSSSTKLFCSALAVQKTESNLQILNSAINIEEEVQNRTVYQNRVATDTWQYFDTSIRNPHCPPQNFPPNISQISVGFGPPRR</sequence>
<organism evidence="3">
    <name type="scientific">uncultured Caudovirales phage</name>
    <dbReference type="NCBI Taxonomy" id="2100421"/>
    <lineage>
        <taxon>Viruses</taxon>
        <taxon>Duplodnaviria</taxon>
        <taxon>Heunggongvirae</taxon>
        <taxon>Uroviricota</taxon>
        <taxon>Caudoviricetes</taxon>
        <taxon>Peduoviridae</taxon>
        <taxon>Maltschvirus</taxon>
        <taxon>Maltschvirus maltsch</taxon>
    </lineage>
</organism>
<gene>
    <name evidence="3" type="ORF">UFOVP395_80</name>
</gene>
<feature type="domain" description="DUF4815" evidence="2">
    <location>
        <begin position="869"/>
        <end position="1111"/>
    </location>
</feature>
<dbReference type="InterPro" id="IPR032096">
    <property type="entry name" value="DUF4815"/>
</dbReference>
<dbReference type="EMBL" id="LR796380">
    <property type="protein sequence ID" value="CAB4140745.1"/>
    <property type="molecule type" value="Genomic_DNA"/>
</dbReference>